<feature type="transmembrane region" description="Helical" evidence="19">
    <location>
        <begin position="34"/>
        <end position="54"/>
    </location>
</feature>
<keyword evidence="12 19" id="KW-0472">Membrane</keyword>
<dbReference type="PROSITE" id="PS01069">
    <property type="entry name" value="DAGK_PROKAR"/>
    <property type="match status" value="1"/>
</dbReference>
<evidence type="ECO:0000256" key="1">
    <source>
        <dbReference type="ARBA" id="ARBA00004651"/>
    </source>
</evidence>
<evidence type="ECO:0000256" key="18">
    <source>
        <dbReference type="PIRSR" id="PIRSR600829-4"/>
    </source>
</evidence>
<evidence type="ECO:0000256" key="12">
    <source>
        <dbReference type="ARBA" id="ARBA00023136"/>
    </source>
</evidence>
<comment type="similarity">
    <text evidence="2">Belongs to the bacterial diacylglycerol kinase family.</text>
</comment>
<evidence type="ECO:0000256" key="13">
    <source>
        <dbReference type="ARBA" id="ARBA00023209"/>
    </source>
</evidence>
<evidence type="ECO:0000256" key="19">
    <source>
        <dbReference type="SAM" id="Phobius"/>
    </source>
</evidence>
<evidence type="ECO:0000256" key="6">
    <source>
        <dbReference type="ARBA" id="ARBA00022692"/>
    </source>
</evidence>
<feature type="binding site" evidence="17">
    <location>
        <position position="19"/>
    </location>
    <ligand>
        <name>ATP</name>
        <dbReference type="ChEBI" id="CHEBI:30616"/>
    </ligand>
</feature>
<dbReference type="GO" id="GO:0046872">
    <property type="term" value="F:metal ion binding"/>
    <property type="evidence" value="ECO:0007669"/>
    <property type="project" value="UniProtKB-KW"/>
</dbReference>
<keyword evidence="6 19" id="KW-0812">Transmembrane</keyword>
<evidence type="ECO:0000256" key="5">
    <source>
        <dbReference type="ARBA" id="ARBA00022679"/>
    </source>
</evidence>
<dbReference type="EMBL" id="CP159837">
    <property type="protein sequence ID" value="XCM40296.1"/>
    <property type="molecule type" value="Genomic_DNA"/>
</dbReference>
<protein>
    <submittedName>
        <fullName evidence="20">Diacylglycerol kinase family protein</fullName>
        <ecNumber evidence="20">2.7.1.-</ecNumber>
    </submittedName>
</protein>
<evidence type="ECO:0000256" key="17">
    <source>
        <dbReference type="PIRSR" id="PIRSR600829-3"/>
    </source>
</evidence>
<keyword evidence="8 20" id="KW-0418">Kinase</keyword>
<dbReference type="GO" id="GO:0005886">
    <property type="term" value="C:plasma membrane"/>
    <property type="evidence" value="ECO:0007669"/>
    <property type="project" value="UniProtKB-SubCell"/>
</dbReference>
<feature type="binding site" evidence="18">
    <location>
        <position position="79"/>
    </location>
    <ligand>
        <name>a divalent metal cation</name>
        <dbReference type="ChEBI" id="CHEBI:60240"/>
    </ligand>
</feature>
<feature type="transmembrane region" description="Helical" evidence="19">
    <location>
        <begin position="60"/>
        <end position="82"/>
    </location>
</feature>
<dbReference type="AlphaFoldDB" id="A0AAU8JNK2"/>
<feature type="binding site" evidence="16">
    <location>
        <position position="72"/>
    </location>
    <ligand>
        <name>substrate</name>
    </ligand>
</feature>
<dbReference type="GO" id="GO:0016301">
    <property type="term" value="F:kinase activity"/>
    <property type="evidence" value="ECO:0007669"/>
    <property type="project" value="UniProtKB-KW"/>
</dbReference>
<sequence length="133" mass="14524">MKREFSWKVASNLFVSFKYAWEGVQYAFNTQRNFRIHVIIGSTAIALGVFLQVSLVEISIITLTIGAVLAMELLNTAIESLVDLTVEQTYHQLAKIAKDCAAAAVLISSFAAITVAGCLLLPPLYLLVKSFLG</sequence>
<evidence type="ECO:0000256" key="4">
    <source>
        <dbReference type="ARBA" id="ARBA00022516"/>
    </source>
</evidence>
<proteinExistence type="inferred from homology"/>
<dbReference type="InterPro" id="IPR033717">
    <property type="entry name" value="UDPK"/>
</dbReference>
<keyword evidence="9 17" id="KW-0067">ATP-binding</keyword>
<keyword evidence="7 17" id="KW-0547">Nucleotide-binding</keyword>
<keyword evidence="4" id="KW-0444">Lipid biosynthesis</keyword>
<evidence type="ECO:0000256" key="7">
    <source>
        <dbReference type="ARBA" id="ARBA00022741"/>
    </source>
</evidence>
<name>A0AAU8JNK2_9CYAN</name>
<accession>A0AAU8JNK2</accession>
<evidence type="ECO:0000256" key="16">
    <source>
        <dbReference type="PIRSR" id="PIRSR600829-2"/>
    </source>
</evidence>
<keyword evidence="3" id="KW-1003">Cell membrane</keyword>
<feature type="active site" description="Proton acceptor" evidence="15">
    <location>
        <position position="72"/>
    </location>
</feature>
<evidence type="ECO:0000256" key="15">
    <source>
        <dbReference type="PIRSR" id="PIRSR600829-1"/>
    </source>
</evidence>
<comment type="subcellular location">
    <subcellularLocation>
        <location evidence="1">Cell membrane</location>
        <topology evidence="1">Multi-pass membrane protein</topology>
    </subcellularLocation>
</comment>
<feature type="binding site" evidence="17">
    <location>
        <position position="79"/>
    </location>
    <ligand>
        <name>ATP</name>
        <dbReference type="ChEBI" id="CHEBI:30616"/>
    </ligand>
</feature>
<keyword evidence="5 20" id="KW-0808">Transferase</keyword>
<keyword evidence="18" id="KW-0479">Metal-binding</keyword>
<evidence type="ECO:0000256" key="10">
    <source>
        <dbReference type="ARBA" id="ARBA00022989"/>
    </source>
</evidence>
<evidence type="ECO:0000256" key="8">
    <source>
        <dbReference type="ARBA" id="ARBA00022777"/>
    </source>
</evidence>
<comment type="cofactor">
    <cofactor evidence="18">
        <name>Mg(2+)</name>
        <dbReference type="ChEBI" id="CHEBI:18420"/>
    </cofactor>
    <text evidence="18">Mn(2+), Zn(2+), Cd(2+) and Co(2+) support activity to lesser extents.</text>
</comment>
<feature type="transmembrane region" description="Helical" evidence="19">
    <location>
        <begin position="103"/>
        <end position="128"/>
    </location>
</feature>
<reference evidence="20" key="1">
    <citation type="submission" date="2024-07" db="EMBL/GenBank/DDBJ databases">
        <authorList>
            <person name="Kim Y.J."/>
            <person name="Jeong J.Y."/>
        </authorList>
    </citation>
    <scope>NUCLEOTIDE SEQUENCE</scope>
    <source>
        <strain evidence="20">GIHE-MW2</strain>
    </source>
</reference>
<dbReference type="Gene3D" id="1.10.287.3610">
    <property type="match status" value="1"/>
</dbReference>
<evidence type="ECO:0000256" key="11">
    <source>
        <dbReference type="ARBA" id="ARBA00023098"/>
    </source>
</evidence>
<keyword evidence="13" id="KW-0594">Phospholipid biosynthesis</keyword>
<evidence type="ECO:0000256" key="3">
    <source>
        <dbReference type="ARBA" id="ARBA00022475"/>
    </source>
</evidence>
<dbReference type="InterPro" id="IPR000829">
    <property type="entry name" value="DAGK"/>
</dbReference>
<evidence type="ECO:0000256" key="2">
    <source>
        <dbReference type="ARBA" id="ARBA00005967"/>
    </source>
</evidence>
<dbReference type="PANTHER" id="PTHR34299:SF1">
    <property type="entry name" value="DIACYLGLYCEROL KINASE"/>
    <property type="match status" value="1"/>
</dbReference>
<dbReference type="GO" id="GO:0008654">
    <property type="term" value="P:phospholipid biosynthetic process"/>
    <property type="evidence" value="ECO:0007669"/>
    <property type="project" value="UniProtKB-KW"/>
</dbReference>
<feature type="binding site" evidence="17">
    <location>
        <begin position="98"/>
        <end position="99"/>
    </location>
    <ligand>
        <name>ATP</name>
        <dbReference type="ChEBI" id="CHEBI:30616"/>
    </ligand>
</feature>
<dbReference type="GO" id="GO:0005524">
    <property type="term" value="F:ATP binding"/>
    <property type="evidence" value="ECO:0007669"/>
    <property type="project" value="UniProtKB-KW"/>
</dbReference>
<dbReference type="InterPro" id="IPR036945">
    <property type="entry name" value="DAGK_sf"/>
</dbReference>
<dbReference type="PANTHER" id="PTHR34299">
    <property type="entry name" value="DIACYLGLYCEROL KINASE"/>
    <property type="match status" value="1"/>
</dbReference>
<dbReference type="EC" id="2.7.1.-" evidence="20"/>
<keyword evidence="18" id="KW-0460">Magnesium</keyword>
<gene>
    <name evidence="20" type="ORF">ABWT76_000179</name>
</gene>
<keyword evidence="11" id="KW-0443">Lipid metabolism</keyword>
<dbReference type="CDD" id="cd14265">
    <property type="entry name" value="UDPK_IM_like"/>
    <property type="match status" value="1"/>
</dbReference>
<evidence type="ECO:0000313" key="20">
    <source>
        <dbReference type="EMBL" id="XCM40296.1"/>
    </source>
</evidence>
<organism evidence="20">
    <name type="scientific">Planktothricoides raciborskii GIHE-MW2</name>
    <dbReference type="NCBI Taxonomy" id="2792601"/>
    <lineage>
        <taxon>Bacteria</taxon>
        <taxon>Bacillati</taxon>
        <taxon>Cyanobacteriota</taxon>
        <taxon>Cyanophyceae</taxon>
        <taxon>Oscillatoriophycideae</taxon>
        <taxon>Oscillatoriales</taxon>
        <taxon>Oscillatoriaceae</taxon>
        <taxon>Planktothricoides</taxon>
    </lineage>
</organism>
<evidence type="ECO:0000256" key="9">
    <source>
        <dbReference type="ARBA" id="ARBA00022840"/>
    </source>
</evidence>
<keyword evidence="10 19" id="KW-1133">Transmembrane helix</keyword>
<dbReference type="Pfam" id="PF01219">
    <property type="entry name" value="DAGK_prokar"/>
    <property type="match status" value="1"/>
</dbReference>
<keyword evidence="14" id="KW-1208">Phospholipid metabolism</keyword>
<dbReference type="RefSeq" id="WP_054469931.1">
    <property type="nucleotide sequence ID" value="NZ_CP159837.1"/>
</dbReference>
<evidence type="ECO:0000256" key="14">
    <source>
        <dbReference type="ARBA" id="ARBA00023264"/>
    </source>
</evidence>